<dbReference type="PANTHER" id="PTHR21549:SF1">
    <property type="entry name" value="COILED-COIL DOMAIN-CONTAINING PROTEIN 148"/>
    <property type="match status" value="1"/>
</dbReference>
<accession>A0A3B3XZ94</accession>
<feature type="coiled-coil region" evidence="2">
    <location>
        <begin position="183"/>
        <end position="210"/>
    </location>
</feature>
<keyword evidence="1 2" id="KW-0175">Coiled coil</keyword>
<name>A0A3B3XZ94_9TELE</name>
<evidence type="ECO:0000313" key="5">
    <source>
        <dbReference type="Proteomes" id="UP000261480"/>
    </source>
</evidence>
<dbReference type="Ensembl" id="ENSPMET00000029779.1">
    <property type="protein sequence ID" value="ENSPMEP00000020200.1"/>
    <property type="gene ID" value="ENSPMEG00000023293.1"/>
</dbReference>
<dbReference type="RefSeq" id="XP_014852467.1">
    <property type="nucleotide sequence ID" value="XM_014996981.1"/>
</dbReference>
<dbReference type="PANTHER" id="PTHR21549">
    <property type="entry name" value="MUTATED IN BLADDER CANCER 1"/>
    <property type="match status" value="1"/>
</dbReference>
<dbReference type="STRING" id="48701.ENSPMEP00000020200"/>
<feature type="coiled-coil region" evidence="2">
    <location>
        <begin position="346"/>
        <end position="506"/>
    </location>
</feature>
<sequence>MDQISGGNLPRFITSYRAQEAEKLTLRMKNGVGGPMYKLAEYETLQAFVDARRREYHLIGQKVQKTCCAAKATKENSLLRQHRQVWSRECPRLQKAEEQAEDDIRDFFNEIKPSDITDTAVFLLQKYRQSLEMERKAFRIATVVPLYQLKDDLCIRLGKMEDQQLNDCVSDWEQVKQQINSVKDQQMDVIAKLNAEYQDIEQEIKDLGFEKYYIGTPYIVVRSETIPEGVLNADCPYPELKDSLIQAFQSLSEKFQDKFQTLTKQLQENDTFCDWSPDDHQRFQFTVSLYTHDVPNYKALCIDMLQRQFPDRTRLDLLQHGRSCDMHRFIQKQIRVVTHQWQRDTQELLDRALDTLQEAKHAHQEELEHHRDRQHQQDICLHLREKLQQWRAQQEEVAKLEAAIAARRQEEEEERLKREQEKEAAMRFHQKEKLRLFYLKQQRRRELLEERDQKALAALRSEMEEQARRDRERVLFRADVLQKRTREREKQELEQQREERERHDRLEALRKQVEVVAEADPERMMADTKAWRSRCLSEKEFELQRPLYSINTYTDKQIVSDPRVRAEQAFREAGVHQNQYAKEALSQIKPPKPPRRDTKSTLQF</sequence>
<dbReference type="OrthoDB" id="448087at2759"/>
<reference evidence="4" key="1">
    <citation type="submission" date="2025-08" db="UniProtKB">
        <authorList>
            <consortium name="Ensembl"/>
        </authorList>
    </citation>
    <scope>IDENTIFICATION</scope>
</reference>
<evidence type="ECO:0000313" key="4">
    <source>
        <dbReference type="Ensembl" id="ENSPMEP00000020200.1"/>
    </source>
</evidence>
<reference evidence="4" key="2">
    <citation type="submission" date="2025-09" db="UniProtKB">
        <authorList>
            <consortium name="Ensembl"/>
        </authorList>
    </citation>
    <scope>IDENTIFICATION</scope>
</reference>
<evidence type="ECO:0000256" key="1">
    <source>
        <dbReference type="ARBA" id="ARBA00023054"/>
    </source>
</evidence>
<dbReference type="KEGG" id="pmei:106923738"/>
<dbReference type="InterPro" id="IPR039902">
    <property type="entry name" value="CCDC148/CCDC112"/>
</dbReference>
<dbReference type="CTD" id="130940"/>
<evidence type="ECO:0000256" key="3">
    <source>
        <dbReference type="SAM" id="MobiDB-lite"/>
    </source>
</evidence>
<proteinExistence type="predicted"/>
<evidence type="ECO:0008006" key="6">
    <source>
        <dbReference type="Google" id="ProtNLM"/>
    </source>
</evidence>
<organism evidence="4 5">
    <name type="scientific">Poecilia mexicana</name>
    <dbReference type="NCBI Taxonomy" id="48701"/>
    <lineage>
        <taxon>Eukaryota</taxon>
        <taxon>Metazoa</taxon>
        <taxon>Chordata</taxon>
        <taxon>Craniata</taxon>
        <taxon>Vertebrata</taxon>
        <taxon>Euteleostomi</taxon>
        <taxon>Actinopterygii</taxon>
        <taxon>Neopterygii</taxon>
        <taxon>Teleostei</taxon>
        <taxon>Neoteleostei</taxon>
        <taxon>Acanthomorphata</taxon>
        <taxon>Ovalentaria</taxon>
        <taxon>Atherinomorphae</taxon>
        <taxon>Cyprinodontiformes</taxon>
        <taxon>Poeciliidae</taxon>
        <taxon>Poeciliinae</taxon>
        <taxon>Poecilia</taxon>
    </lineage>
</organism>
<feature type="compositionally biased region" description="Basic and acidic residues" evidence="3">
    <location>
        <begin position="594"/>
        <end position="604"/>
    </location>
</feature>
<protein>
    <recommendedName>
        <fullName evidence="6">Coiled-coil domain containing 148</fullName>
    </recommendedName>
</protein>
<dbReference type="GeneID" id="106923738"/>
<feature type="region of interest" description="Disordered" evidence="3">
    <location>
        <begin position="583"/>
        <end position="604"/>
    </location>
</feature>
<dbReference type="Proteomes" id="UP000261480">
    <property type="component" value="Unplaced"/>
</dbReference>
<evidence type="ECO:0000256" key="2">
    <source>
        <dbReference type="SAM" id="Coils"/>
    </source>
</evidence>
<keyword evidence="5" id="KW-1185">Reference proteome</keyword>
<dbReference type="RefSeq" id="XP_014852475.1">
    <property type="nucleotide sequence ID" value="XM_014996989.1"/>
</dbReference>
<dbReference type="AlphaFoldDB" id="A0A3B3XZ94"/>